<dbReference type="PANTHER" id="PTHR43877">
    <property type="entry name" value="AMINOALKYLPHOSPHONATE N-ACETYLTRANSFERASE-RELATED-RELATED"/>
    <property type="match status" value="1"/>
</dbReference>
<feature type="domain" description="N-acetyltransferase" evidence="3">
    <location>
        <begin position="1"/>
        <end position="155"/>
    </location>
</feature>
<keyword evidence="5" id="KW-1185">Reference proteome</keyword>
<evidence type="ECO:0000259" key="3">
    <source>
        <dbReference type="PROSITE" id="PS51186"/>
    </source>
</evidence>
<keyword evidence="2" id="KW-0012">Acyltransferase</keyword>
<dbReference type="Pfam" id="PF13673">
    <property type="entry name" value="Acetyltransf_10"/>
    <property type="match status" value="1"/>
</dbReference>
<accession>A0ABY3RGW0</accession>
<gene>
    <name evidence="4" type="ORF">LQG66_06435</name>
</gene>
<reference evidence="4" key="1">
    <citation type="journal article" date="2024" name="Antonie Van Leeuwenhoek">
        <title>Bradyrhizobium ontarionense sp. nov., a novel bacterial symbiont isolated from Aeschynomene indica (Indian jointvetch), harbours photosynthesis, nitrogen fixation and nitrous oxide (N2O) reductase genes.</title>
        <authorList>
            <person name="Bromfield E.S.P."/>
            <person name="Cloutier S."/>
        </authorList>
    </citation>
    <scope>NUCLEOTIDE SEQUENCE</scope>
    <source>
        <strain evidence="4">A19</strain>
    </source>
</reference>
<evidence type="ECO:0000256" key="1">
    <source>
        <dbReference type="ARBA" id="ARBA00022679"/>
    </source>
</evidence>
<dbReference type="EMBL" id="CP088156">
    <property type="protein sequence ID" value="UFZ05943.1"/>
    <property type="molecule type" value="Genomic_DNA"/>
</dbReference>
<dbReference type="PANTHER" id="PTHR43877:SF2">
    <property type="entry name" value="AMINOALKYLPHOSPHONATE N-ACETYLTRANSFERASE-RELATED"/>
    <property type="match status" value="1"/>
</dbReference>
<dbReference type="SUPFAM" id="SSF55729">
    <property type="entry name" value="Acyl-CoA N-acyltransferases (Nat)"/>
    <property type="match status" value="1"/>
</dbReference>
<sequence>MIIRDATADDAEAACAVLRASISELCLADHRADAEILRRWLANKTPANVAAWANETGRSLLVAVEDDAILAVGGLAHPGEITLNYVAPDARFRGISSAMLAALEQRAMEQGATRCTLLSTETAHRFYLARGYVDAGAPAGKFGTTSSYPMTKPIRGPVRSGAC</sequence>
<name>A0ABY3RGW0_9BRAD</name>
<dbReference type="InterPro" id="IPR016181">
    <property type="entry name" value="Acyl_CoA_acyltransferase"/>
</dbReference>
<keyword evidence="1" id="KW-0808">Transferase</keyword>
<dbReference type="InterPro" id="IPR000182">
    <property type="entry name" value="GNAT_dom"/>
</dbReference>
<protein>
    <submittedName>
        <fullName evidence="4">GNAT family N-acetyltransferase</fullName>
    </submittedName>
</protein>
<dbReference type="CDD" id="cd04301">
    <property type="entry name" value="NAT_SF"/>
    <property type="match status" value="1"/>
</dbReference>
<dbReference type="PROSITE" id="PS51186">
    <property type="entry name" value="GNAT"/>
    <property type="match status" value="1"/>
</dbReference>
<dbReference type="InterPro" id="IPR050832">
    <property type="entry name" value="Bact_Acetyltransf"/>
</dbReference>
<evidence type="ECO:0000313" key="5">
    <source>
        <dbReference type="Proteomes" id="UP001431010"/>
    </source>
</evidence>
<dbReference type="Proteomes" id="UP001431010">
    <property type="component" value="Chromosome"/>
</dbReference>
<evidence type="ECO:0000313" key="4">
    <source>
        <dbReference type="EMBL" id="UFZ05943.1"/>
    </source>
</evidence>
<evidence type="ECO:0000256" key="2">
    <source>
        <dbReference type="ARBA" id="ARBA00023315"/>
    </source>
</evidence>
<organism evidence="4 5">
    <name type="scientific">Bradyrhizobium ontarionense</name>
    <dbReference type="NCBI Taxonomy" id="2898149"/>
    <lineage>
        <taxon>Bacteria</taxon>
        <taxon>Pseudomonadati</taxon>
        <taxon>Pseudomonadota</taxon>
        <taxon>Alphaproteobacteria</taxon>
        <taxon>Hyphomicrobiales</taxon>
        <taxon>Nitrobacteraceae</taxon>
        <taxon>Bradyrhizobium</taxon>
    </lineage>
</organism>
<dbReference type="RefSeq" id="WP_231324537.1">
    <property type="nucleotide sequence ID" value="NZ_CP088156.1"/>
</dbReference>
<proteinExistence type="predicted"/>
<dbReference type="Gene3D" id="3.40.630.30">
    <property type="match status" value="1"/>
</dbReference>